<proteinExistence type="predicted"/>
<organism evidence="2 3">
    <name type="scientific">Nonomuraea monospora</name>
    <dbReference type="NCBI Taxonomy" id="568818"/>
    <lineage>
        <taxon>Bacteria</taxon>
        <taxon>Bacillati</taxon>
        <taxon>Actinomycetota</taxon>
        <taxon>Actinomycetes</taxon>
        <taxon>Streptosporangiales</taxon>
        <taxon>Streptosporangiaceae</taxon>
        <taxon>Nonomuraea</taxon>
    </lineage>
</organism>
<feature type="domain" description="N-acetyltransferase" evidence="1">
    <location>
        <begin position="133"/>
        <end position="267"/>
    </location>
</feature>
<dbReference type="Gene3D" id="3.40.630.30">
    <property type="match status" value="1"/>
</dbReference>
<dbReference type="InterPro" id="IPR016181">
    <property type="entry name" value="Acyl_CoA_acyltransferase"/>
</dbReference>
<gene>
    <name evidence="2" type="ORF">GCM10009850_115180</name>
</gene>
<accession>A0ABP5PWD5</accession>
<name>A0ABP5PWD5_9ACTN</name>
<dbReference type="SUPFAM" id="SSF55729">
    <property type="entry name" value="Acyl-CoA N-acyltransferases (Nat)"/>
    <property type="match status" value="1"/>
</dbReference>
<dbReference type="Proteomes" id="UP001499843">
    <property type="component" value="Unassembled WGS sequence"/>
</dbReference>
<dbReference type="RefSeq" id="WP_344495278.1">
    <property type="nucleotide sequence ID" value="NZ_BAAAQX010000059.1"/>
</dbReference>
<comment type="caution">
    <text evidence="2">The sequence shown here is derived from an EMBL/GenBank/DDBJ whole genome shotgun (WGS) entry which is preliminary data.</text>
</comment>
<protein>
    <recommendedName>
        <fullName evidence="1">N-acetyltransferase domain-containing protein</fullName>
    </recommendedName>
</protein>
<evidence type="ECO:0000259" key="1">
    <source>
        <dbReference type="PROSITE" id="PS51186"/>
    </source>
</evidence>
<evidence type="ECO:0000313" key="3">
    <source>
        <dbReference type="Proteomes" id="UP001499843"/>
    </source>
</evidence>
<dbReference type="EMBL" id="BAAAQX010000059">
    <property type="protein sequence ID" value="GAA2216049.1"/>
    <property type="molecule type" value="Genomic_DNA"/>
</dbReference>
<sequence length="277" mass="30156">MLLAQQTALAEGTEAELLYRYASSAPPSVRTRRGITTARIGGGVALSMRDDPDDFWSKALGFGLREPVTTELIGRVLDFYQAEGSRGATLQLAPSALPPDWDDIRLTHNLRETGQSVKLWCPIDSFTPGETRLRVGPVGLDEAPEWASVVLRGFGMSETVTEIMVAAVQHPDFRPFAAWDDDRMVAGANLFLHDKVGSLNTGATLPGYRNRGAQSALLAARAKEAANAGCRWLVAETNRPTLGQSNPSLNNMIRAGLQPLYTRSTWTWRPHAADRAA</sequence>
<keyword evidence="3" id="KW-1185">Reference proteome</keyword>
<dbReference type="PROSITE" id="PS51186">
    <property type="entry name" value="GNAT"/>
    <property type="match status" value="1"/>
</dbReference>
<evidence type="ECO:0000313" key="2">
    <source>
        <dbReference type="EMBL" id="GAA2216049.1"/>
    </source>
</evidence>
<reference evidence="3" key="1">
    <citation type="journal article" date="2019" name="Int. J. Syst. Evol. Microbiol.">
        <title>The Global Catalogue of Microorganisms (GCM) 10K type strain sequencing project: providing services to taxonomists for standard genome sequencing and annotation.</title>
        <authorList>
            <consortium name="The Broad Institute Genomics Platform"/>
            <consortium name="The Broad Institute Genome Sequencing Center for Infectious Disease"/>
            <person name="Wu L."/>
            <person name="Ma J."/>
        </authorList>
    </citation>
    <scope>NUCLEOTIDE SEQUENCE [LARGE SCALE GENOMIC DNA]</scope>
    <source>
        <strain evidence="3">JCM 16114</strain>
    </source>
</reference>
<dbReference type="Pfam" id="PF00583">
    <property type="entry name" value="Acetyltransf_1"/>
    <property type="match status" value="1"/>
</dbReference>
<dbReference type="InterPro" id="IPR000182">
    <property type="entry name" value="GNAT_dom"/>
</dbReference>